<reference evidence="2 3" key="1">
    <citation type="submission" date="2018-11" db="EMBL/GenBank/DDBJ databases">
        <authorList>
            <consortium name="Pathogen Informatics"/>
        </authorList>
    </citation>
    <scope>NUCLEOTIDE SEQUENCE [LARGE SCALE GENOMIC DNA]</scope>
</reference>
<evidence type="ECO:0000313" key="2">
    <source>
        <dbReference type="EMBL" id="VDM74193.1"/>
    </source>
</evidence>
<dbReference type="AlphaFoldDB" id="A0A3P7J1E8"/>
<sequence length="108" mass="12524">MMLEAMTLIFHILDAEVIEVPCVEKGDEIRSYAEFVEFTIEIPQQIKESMPEKTVKTREDTNVSANETVHFEVPTTLRQFSLDYRELENLPPENFAKYFLVSFNSNCG</sequence>
<feature type="chain" id="PRO_5018292916" evidence="1">
    <location>
        <begin position="16"/>
        <end position="108"/>
    </location>
</feature>
<proteinExistence type="predicted"/>
<gene>
    <name evidence="2" type="ORF">SVUK_LOCUS9191</name>
</gene>
<organism evidence="2 3">
    <name type="scientific">Strongylus vulgaris</name>
    <name type="common">Blood worm</name>
    <dbReference type="NCBI Taxonomy" id="40348"/>
    <lineage>
        <taxon>Eukaryota</taxon>
        <taxon>Metazoa</taxon>
        <taxon>Ecdysozoa</taxon>
        <taxon>Nematoda</taxon>
        <taxon>Chromadorea</taxon>
        <taxon>Rhabditida</taxon>
        <taxon>Rhabditina</taxon>
        <taxon>Rhabditomorpha</taxon>
        <taxon>Strongyloidea</taxon>
        <taxon>Strongylidae</taxon>
        <taxon>Strongylus</taxon>
    </lineage>
</organism>
<keyword evidence="3" id="KW-1185">Reference proteome</keyword>
<dbReference type="OrthoDB" id="245563at2759"/>
<accession>A0A3P7J1E8</accession>
<dbReference type="Proteomes" id="UP000270094">
    <property type="component" value="Unassembled WGS sequence"/>
</dbReference>
<keyword evidence="1" id="KW-0732">Signal</keyword>
<evidence type="ECO:0000313" key="3">
    <source>
        <dbReference type="Proteomes" id="UP000270094"/>
    </source>
</evidence>
<name>A0A3P7J1E8_STRVU</name>
<evidence type="ECO:0000256" key="1">
    <source>
        <dbReference type="SAM" id="SignalP"/>
    </source>
</evidence>
<feature type="signal peptide" evidence="1">
    <location>
        <begin position="1"/>
        <end position="15"/>
    </location>
</feature>
<protein>
    <submittedName>
        <fullName evidence="2">Uncharacterized protein</fullName>
    </submittedName>
</protein>
<dbReference type="EMBL" id="UYYB01034618">
    <property type="protein sequence ID" value="VDM74193.1"/>
    <property type="molecule type" value="Genomic_DNA"/>
</dbReference>